<evidence type="ECO:0000313" key="2">
    <source>
        <dbReference type="Proteomes" id="UP000306855"/>
    </source>
</evidence>
<proteinExistence type="predicted"/>
<accession>A0A4S2EMZ4</accession>
<comment type="caution">
    <text evidence="1">The sequence shown here is derived from an EMBL/GenBank/DDBJ whole genome shotgun (WGS) entry which is preliminary data.</text>
</comment>
<protein>
    <submittedName>
        <fullName evidence="1">Uncharacterized protein</fullName>
    </submittedName>
</protein>
<dbReference type="Proteomes" id="UP000306855">
    <property type="component" value="Unassembled WGS sequence"/>
</dbReference>
<organism evidence="1 2">
    <name type="scientific">Ligilactobacillus murinus</name>
    <dbReference type="NCBI Taxonomy" id="1622"/>
    <lineage>
        <taxon>Bacteria</taxon>
        <taxon>Bacillati</taxon>
        <taxon>Bacillota</taxon>
        <taxon>Bacilli</taxon>
        <taxon>Lactobacillales</taxon>
        <taxon>Lactobacillaceae</taxon>
        <taxon>Ligilactobacillus</taxon>
    </lineage>
</organism>
<gene>
    <name evidence="1" type="ORF">E5340_05550</name>
</gene>
<dbReference type="RefSeq" id="WP_135942095.1">
    <property type="nucleotide sequence ID" value="NZ_SRYK01000021.1"/>
</dbReference>
<reference evidence="1 2" key="1">
    <citation type="submission" date="2019-04" db="EMBL/GenBank/DDBJ databases">
        <title>Microbes associate with the intestines of laboratory mice.</title>
        <authorList>
            <person name="Navarre W."/>
            <person name="Wong E."/>
            <person name="Huang K."/>
            <person name="Tropini C."/>
            <person name="Ng K."/>
            <person name="Yu B."/>
        </authorList>
    </citation>
    <scope>NUCLEOTIDE SEQUENCE [LARGE SCALE GENOMIC DNA]</scope>
    <source>
        <strain evidence="1 2">NM26_J9</strain>
    </source>
</reference>
<evidence type="ECO:0000313" key="1">
    <source>
        <dbReference type="EMBL" id="TGY55471.1"/>
    </source>
</evidence>
<dbReference type="AlphaFoldDB" id="A0A4S2EMZ4"/>
<dbReference type="EMBL" id="SRYK01000021">
    <property type="protein sequence ID" value="TGY55471.1"/>
    <property type="molecule type" value="Genomic_DNA"/>
</dbReference>
<name>A0A4S2EMZ4_9LACO</name>
<sequence>MTEELFELEKETKNINKPMAKWARVIVETDEEYPQTVALITDDASEVDTGFRVRLKPVENTEIEQDYYVIYFWSNDEFGEPLGYMRLTDRPERFDFCSDIKDAAEFESAEAAKDYVEHYATCLAYDVMRVVIATEKVAEGKV</sequence>